<dbReference type="GO" id="GO:0000184">
    <property type="term" value="P:nuclear-transcribed mRNA catabolic process, nonsense-mediated decay"/>
    <property type="evidence" value="ECO:0007669"/>
    <property type="project" value="UniProtKB-KW"/>
</dbReference>
<evidence type="ECO:0000313" key="6">
    <source>
        <dbReference type="EMBL" id="QPC65122.1"/>
    </source>
</evidence>
<protein>
    <recommendedName>
        <fullName evidence="1">Nonsense-mediated mRNA decay factor</fullName>
    </recommendedName>
</protein>
<gene>
    <name evidence="5" type="ORF">FCULG_00008427</name>
    <name evidence="6" type="ORF">HYE67_007353</name>
</gene>
<evidence type="ECO:0000256" key="1">
    <source>
        <dbReference type="RuleBase" id="RU369098"/>
    </source>
</evidence>
<evidence type="ECO:0000256" key="2">
    <source>
        <dbReference type="SAM" id="MobiDB-lite"/>
    </source>
</evidence>
<dbReference type="Gene3D" id="1.25.40.10">
    <property type="entry name" value="Tetratricopeptide repeat domain"/>
    <property type="match status" value="1"/>
</dbReference>
<dbReference type="AlphaFoldDB" id="A0A2T4H1L1"/>
<organism evidence="5 7">
    <name type="scientific">Fusarium culmorum</name>
    <dbReference type="NCBI Taxonomy" id="5516"/>
    <lineage>
        <taxon>Eukaryota</taxon>
        <taxon>Fungi</taxon>
        <taxon>Dikarya</taxon>
        <taxon>Ascomycota</taxon>
        <taxon>Pezizomycotina</taxon>
        <taxon>Sordariomycetes</taxon>
        <taxon>Hypocreomycetidae</taxon>
        <taxon>Hypocreales</taxon>
        <taxon>Nectriaceae</taxon>
        <taxon>Fusarium</taxon>
    </lineage>
</organism>
<proteinExistence type="predicted"/>
<dbReference type="Pfam" id="PF10374">
    <property type="entry name" value="EST1"/>
    <property type="match status" value="1"/>
</dbReference>
<feature type="compositionally biased region" description="Polar residues" evidence="2">
    <location>
        <begin position="928"/>
        <end position="950"/>
    </location>
</feature>
<feature type="region of interest" description="Disordered" evidence="2">
    <location>
        <begin position="907"/>
        <end position="961"/>
    </location>
</feature>
<dbReference type="SUPFAM" id="SSF48452">
    <property type="entry name" value="TPR-like"/>
    <property type="match status" value="1"/>
</dbReference>
<feature type="region of interest" description="Disordered" evidence="2">
    <location>
        <begin position="686"/>
        <end position="789"/>
    </location>
</feature>
<dbReference type="PANTHER" id="PTHR15696:SF36">
    <property type="entry name" value="NONSENSE-MEDIATED MRNA DECAY FACTOR"/>
    <property type="match status" value="1"/>
</dbReference>
<feature type="domain" description="Telomerase activating protein Est1-like N-terminal" evidence="4">
    <location>
        <begin position="175"/>
        <end position="323"/>
    </location>
</feature>
<comment type="subcellular location">
    <subcellularLocation>
        <location evidence="1">Nucleus</location>
    </subcellularLocation>
</comment>
<evidence type="ECO:0000313" key="7">
    <source>
        <dbReference type="Proteomes" id="UP000241587"/>
    </source>
</evidence>
<feature type="compositionally biased region" description="Low complexity" evidence="2">
    <location>
        <begin position="911"/>
        <end position="927"/>
    </location>
</feature>
<feature type="compositionally biased region" description="Basic and acidic residues" evidence="2">
    <location>
        <begin position="204"/>
        <end position="238"/>
    </location>
</feature>
<feature type="compositionally biased region" description="Polar residues" evidence="2">
    <location>
        <begin position="774"/>
        <end position="789"/>
    </location>
</feature>
<evidence type="ECO:0000259" key="3">
    <source>
        <dbReference type="Pfam" id="PF10373"/>
    </source>
</evidence>
<feature type="region of interest" description="Disordered" evidence="2">
    <location>
        <begin position="199"/>
        <end position="238"/>
    </location>
</feature>
<keyword evidence="7" id="KW-1185">Reference proteome</keyword>
<dbReference type="OrthoDB" id="69928at2759"/>
<reference evidence="5 7" key="1">
    <citation type="submission" date="2018-02" db="EMBL/GenBank/DDBJ databases">
        <title>Fusarium culmorum secondary metabolites in fungal-bacterial-plant interactions.</title>
        <authorList>
            <person name="Schmidt R."/>
        </authorList>
    </citation>
    <scope>NUCLEOTIDE SEQUENCE [LARGE SCALE GENOMIC DNA]</scope>
    <source>
        <strain evidence="5 7">PV</strain>
    </source>
</reference>
<feature type="region of interest" description="Disordered" evidence="2">
    <location>
        <begin position="88"/>
        <end position="108"/>
    </location>
</feature>
<name>A0A2T4H1L1_FUSCU</name>
<accession>A0A2T4H1L1</accession>
<evidence type="ECO:0000259" key="4">
    <source>
        <dbReference type="Pfam" id="PF10374"/>
    </source>
</evidence>
<dbReference type="InterPro" id="IPR018834">
    <property type="entry name" value="DNA/RNA-bd_Est1-type"/>
</dbReference>
<evidence type="ECO:0000313" key="5">
    <source>
        <dbReference type="EMBL" id="PTD09690.1"/>
    </source>
</evidence>
<dbReference type="InterPro" id="IPR011990">
    <property type="entry name" value="TPR-like_helical_dom_sf"/>
</dbReference>
<keyword evidence="1" id="KW-0539">Nucleus</keyword>
<feature type="compositionally biased region" description="Basic and acidic residues" evidence="2">
    <location>
        <begin position="716"/>
        <end position="727"/>
    </location>
</feature>
<comment type="function">
    <text evidence="1">Plays a role in nonsense-mediated mRNA decay.</text>
</comment>
<dbReference type="Proteomes" id="UP000241587">
    <property type="component" value="Unassembled WGS sequence"/>
</dbReference>
<dbReference type="Proteomes" id="UP000663297">
    <property type="component" value="Chromosome 3"/>
</dbReference>
<feature type="domain" description="DNA/RNA-binding" evidence="3">
    <location>
        <begin position="334"/>
        <end position="612"/>
    </location>
</feature>
<dbReference type="GO" id="GO:0005634">
    <property type="term" value="C:nucleus"/>
    <property type="evidence" value="ECO:0007669"/>
    <property type="project" value="UniProtKB-SubCell"/>
</dbReference>
<dbReference type="EMBL" id="CP064749">
    <property type="protein sequence ID" value="QPC65122.1"/>
    <property type="molecule type" value="Genomic_DNA"/>
</dbReference>
<dbReference type="Pfam" id="PF10373">
    <property type="entry name" value="EST1_DNA_bind"/>
    <property type="match status" value="1"/>
</dbReference>
<dbReference type="OMA" id="NSCHFTL"/>
<dbReference type="InterPro" id="IPR019458">
    <property type="entry name" value="Est1-like_N"/>
</dbReference>
<dbReference type="PANTHER" id="PTHR15696">
    <property type="entry name" value="SMG-7 SUPPRESSOR WITH MORPHOLOGICAL EFFECT ON GENITALIA PROTEIN 7"/>
    <property type="match status" value="1"/>
</dbReference>
<dbReference type="InterPro" id="IPR045153">
    <property type="entry name" value="Est1/Ebs1-like"/>
</dbReference>
<keyword evidence="1" id="KW-0866">Nonsense-mediated mRNA decay</keyword>
<sequence length="1026" mass="114320">MRSSTRYSRVQVIFSKARPEVNPRGSETWTPATNPSNCAATPFVLPRTSASTLTLTLTFTSTSTPTFTTDPLRIPRLHPEPADFVTMESESATANGQAAPPEHADLSGKARQTWRAAVKLRKILTKHLDKLPKDSNSGVDISQFEAIDLQLEKFRLACVQTIYLDFEYAVAERTDHIMWTVHTNINNEYRRTLGRLRHLAQNSDKQKADKTANDKRNGDKPKGDKQTTPKQKNDKRNVEKRKFGDKYLGFLHVAQEFYKGYVQRLSARYDIPELKRIAKGIEVDGSSTSDAISPVPNQIYPLVVNSCHFTLICLGDLARYQVQSGLKKSGYRIALAYYSLAHDLKPYSGFPFHQMGIISLEEGKDLDTVYYFYRSNATADPHPNAKQSLESKFKTLFQPDKNPPKKQTRVPSDAFVTWFIKLHASYYRDETMAGSSELEREVLHRLDMASKNPEYSEVLFKMTLINMSSYHVASQKYTEAQSPAASRFCHHTLRINAQFILAFCLVLASELTEIVSRESHASEDPTTAKSSPVIESLLPLLRIYGMWLAARRQEIFAAGQALGAVLPDMMKAISKVFSLLCNDKYTHEALASCPYLLAEDVETQGLLPLAEDKVPEACRYYCSDDGALKPRLPSPEHRLSSFQEILARILDILRCGYFLAEDDSCPLSYQVLKQGLVFEHTPLPAQNEPAHQPISIVNSPARETKSKTKIASHQRKTSENRQVDNRPEVNGTARRSFAASPETQLPREEPSPDDADNTVINMLTPFLRPPTPEKVQSNHQSTDETSYGMNSTTANEVFEMLHAEPTPADSLPSGKFEPLPWAWMYTPTPHRGSDASTSAYKGAFDASVSPNIASLEMSRNVSTFEDPYTSSTPQLPAMPIPRATSGMMASPRIASAAEEAHRNNLLQTFGSPSAPRSSSLSQWGQSSNRLPSNPNPQSYVHRQVSSGYPTSSTMSGFSHSSSLYQGTPSNGASFGMPNGGYMDMSRYDRNRTQDSVPASSGRRFQMDETTSSYDAAILQAAFYGNK</sequence>
<feature type="compositionally biased region" description="Low complexity" evidence="2">
    <location>
        <begin position="951"/>
        <end position="961"/>
    </location>
</feature>
<dbReference type="EMBL" id="PVEM01000003">
    <property type="protein sequence ID" value="PTD09690.1"/>
    <property type="molecule type" value="Genomic_DNA"/>
</dbReference>
<reference evidence="6" key="2">
    <citation type="submission" date="2020-11" db="EMBL/GenBank/DDBJ databases">
        <title>The chromosome-scale genome resource for two endophytic Fusarium species: F. culmorum and F. pseudograminearum.</title>
        <authorList>
            <person name="Yuan Z."/>
        </authorList>
    </citation>
    <scope>NUCLEOTIDE SEQUENCE</scope>
    <source>
        <strain evidence="6">Class2-1B</strain>
    </source>
</reference>